<proteinExistence type="predicted"/>
<evidence type="ECO:0000313" key="2">
    <source>
        <dbReference type="EMBL" id="MBK7423787.1"/>
    </source>
</evidence>
<protein>
    <submittedName>
        <fullName evidence="2">PEP-CTERM sorting domain-containing protein</fullName>
    </submittedName>
</protein>
<accession>A0A9D7F852</accession>
<sequence length="286" mass="30799">MLSICTLVSGLTLHSLAWGYTVTADTQFYLAELNIHLDGAWHRRAFREHRTGCRRRIQLHGSFSNSYSGFSWSAAAVQDYGIFHAQASTQAHRDDPGHDYEAFQTFATGTFNQTLTIPAPFGVSNGSTGSFLLGWDVTGSASATGSAYLGIIARTSASLANINSYTLAIMSNGHYDLISPISFIYGTPFQLTIDSYVQANVGYDYRYTAAPTSFSDTASADFLHTAILSSVSVFDSTGAPVSGYVIVTDSGRPFLPTPAPVPEPETYAMLLVGLGLMGAIARRKQK</sequence>
<dbReference type="Proteomes" id="UP000886602">
    <property type="component" value="Unassembled WGS sequence"/>
</dbReference>
<name>A0A9D7F852_9RHOO</name>
<dbReference type="EMBL" id="JADJNC010000018">
    <property type="protein sequence ID" value="MBK7423787.1"/>
    <property type="molecule type" value="Genomic_DNA"/>
</dbReference>
<dbReference type="NCBIfam" id="TIGR02595">
    <property type="entry name" value="PEP_CTERM"/>
    <property type="match status" value="1"/>
</dbReference>
<dbReference type="InterPro" id="IPR013424">
    <property type="entry name" value="Ice-binding_C"/>
</dbReference>
<dbReference type="Pfam" id="PF07589">
    <property type="entry name" value="PEP-CTERM"/>
    <property type="match status" value="1"/>
</dbReference>
<evidence type="ECO:0000313" key="3">
    <source>
        <dbReference type="Proteomes" id="UP000886602"/>
    </source>
</evidence>
<comment type="caution">
    <text evidence="2">The sequence shown here is derived from an EMBL/GenBank/DDBJ whole genome shotgun (WGS) entry which is preliminary data.</text>
</comment>
<reference evidence="2" key="1">
    <citation type="submission" date="2020-10" db="EMBL/GenBank/DDBJ databases">
        <title>Connecting structure to function with the recovery of over 1000 high-quality activated sludge metagenome-assembled genomes encoding full-length rRNA genes using long-read sequencing.</title>
        <authorList>
            <person name="Singleton C.M."/>
            <person name="Petriglieri F."/>
            <person name="Kristensen J.M."/>
            <person name="Kirkegaard R.H."/>
            <person name="Michaelsen T.Y."/>
            <person name="Andersen M.H."/>
            <person name="Karst S.M."/>
            <person name="Dueholm M.S."/>
            <person name="Nielsen P.H."/>
            <person name="Albertsen M."/>
        </authorList>
    </citation>
    <scope>NUCLEOTIDE SEQUENCE</scope>
    <source>
        <strain evidence="2">EsbW_18-Q3-R4-48_MAXAC.044</strain>
    </source>
</reference>
<feature type="domain" description="Ice-binding protein C-terminal" evidence="1">
    <location>
        <begin position="260"/>
        <end position="284"/>
    </location>
</feature>
<gene>
    <name evidence="2" type="ORF">IPJ48_12155</name>
</gene>
<organism evidence="2 3">
    <name type="scientific">Candidatus Propionivibrio dominans</name>
    <dbReference type="NCBI Taxonomy" id="2954373"/>
    <lineage>
        <taxon>Bacteria</taxon>
        <taxon>Pseudomonadati</taxon>
        <taxon>Pseudomonadota</taxon>
        <taxon>Betaproteobacteria</taxon>
        <taxon>Rhodocyclales</taxon>
        <taxon>Rhodocyclaceae</taxon>
        <taxon>Propionivibrio</taxon>
    </lineage>
</organism>
<dbReference type="AlphaFoldDB" id="A0A9D7F852"/>
<evidence type="ECO:0000259" key="1">
    <source>
        <dbReference type="Pfam" id="PF07589"/>
    </source>
</evidence>